<evidence type="ECO:0000313" key="10">
    <source>
        <dbReference type="EMBL" id="BBK86458.1"/>
    </source>
</evidence>
<dbReference type="InterPro" id="IPR013785">
    <property type="entry name" value="Aldolase_TIM"/>
</dbReference>
<evidence type="ECO:0000256" key="1">
    <source>
        <dbReference type="ARBA" id="ARBA00001913"/>
    </source>
</evidence>
<evidence type="ECO:0000259" key="9">
    <source>
        <dbReference type="Pfam" id="PF14509"/>
    </source>
</evidence>
<dbReference type="SUPFAM" id="SSF51445">
    <property type="entry name" value="(Trans)glycosidases"/>
    <property type="match status" value="1"/>
</dbReference>
<dbReference type="Pfam" id="PF10566">
    <property type="entry name" value="Glyco_hydro_97"/>
    <property type="match status" value="1"/>
</dbReference>
<evidence type="ECO:0000256" key="3">
    <source>
        <dbReference type="ARBA" id="ARBA00022801"/>
    </source>
</evidence>
<dbReference type="Proteomes" id="UP000320533">
    <property type="component" value="Chromosome"/>
</dbReference>
<accession>A0A4Y1VD27</accession>
<keyword evidence="6" id="KW-0732">Signal</keyword>
<feature type="chain" id="PRO_5021436852" evidence="6">
    <location>
        <begin position="31"/>
        <end position="668"/>
    </location>
</feature>
<dbReference type="PANTHER" id="PTHR35803">
    <property type="entry name" value="GLUCAN 1,4-ALPHA-GLUCOSIDASE SUSB-RELATED"/>
    <property type="match status" value="1"/>
</dbReference>
<evidence type="ECO:0000259" key="8">
    <source>
        <dbReference type="Pfam" id="PF14508"/>
    </source>
</evidence>
<evidence type="ECO:0000256" key="2">
    <source>
        <dbReference type="ARBA" id="ARBA00011245"/>
    </source>
</evidence>
<feature type="domain" description="Glycosyl-hydrolase 97 catalytic" evidence="7">
    <location>
        <begin position="306"/>
        <end position="472"/>
    </location>
</feature>
<dbReference type="Gene3D" id="3.20.20.70">
    <property type="entry name" value="Aldolase class I"/>
    <property type="match status" value="1"/>
</dbReference>
<dbReference type="InterPro" id="IPR019563">
    <property type="entry name" value="GH97_catalytic"/>
</dbReference>
<dbReference type="Pfam" id="PF14508">
    <property type="entry name" value="GH97_N"/>
    <property type="match status" value="1"/>
</dbReference>
<keyword evidence="5" id="KW-0326">Glycosidase</keyword>
<evidence type="ECO:0000256" key="4">
    <source>
        <dbReference type="ARBA" id="ARBA00022837"/>
    </source>
</evidence>
<evidence type="ECO:0000313" key="11">
    <source>
        <dbReference type="Proteomes" id="UP000320533"/>
    </source>
</evidence>
<evidence type="ECO:0000259" key="7">
    <source>
        <dbReference type="Pfam" id="PF10566"/>
    </source>
</evidence>
<reference evidence="10 11" key="1">
    <citation type="submission" date="2019-06" db="EMBL/GenBank/DDBJ databases">
        <title>Complete genome sequence of Bacteroides uniformis NBRC 113350.</title>
        <authorList>
            <person name="Miura T."/>
            <person name="Furukawa M."/>
            <person name="Shimamura M."/>
            <person name="Ohyama Y."/>
            <person name="Yamazoe A."/>
            <person name="Kawasaki H."/>
        </authorList>
    </citation>
    <scope>NUCLEOTIDE SEQUENCE [LARGE SCALE GENOMIC DNA]</scope>
    <source>
        <strain evidence="10 11">NBRC 113350</strain>
    </source>
</reference>
<evidence type="ECO:0000256" key="5">
    <source>
        <dbReference type="ARBA" id="ARBA00023295"/>
    </source>
</evidence>
<dbReference type="InterPro" id="IPR014718">
    <property type="entry name" value="GH-type_carb-bd"/>
</dbReference>
<dbReference type="InterPro" id="IPR017853">
    <property type="entry name" value="GH"/>
</dbReference>
<dbReference type="PANTHER" id="PTHR35803:SF2">
    <property type="entry name" value="RETAINING ALPHA-GALACTOSIDASE"/>
    <property type="match status" value="1"/>
</dbReference>
<dbReference type="Gene3D" id="2.70.98.10">
    <property type="match status" value="1"/>
</dbReference>
<dbReference type="Gene3D" id="2.60.40.1180">
    <property type="entry name" value="Golgi alpha-mannosidase II"/>
    <property type="match status" value="1"/>
</dbReference>
<dbReference type="Pfam" id="PF14509">
    <property type="entry name" value="GH97_C"/>
    <property type="match status" value="1"/>
</dbReference>
<comment type="subunit">
    <text evidence="2">Monomer.</text>
</comment>
<evidence type="ECO:0000256" key="6">
    <source>
        <dbReference type="SAM" id="SignalP"/>
    </source>
</evidence>
<dbReference type="KEGG" id="bun:Bun01g_08280"/>
<dbReference type="InterPro" id="IPR029486">
    <property type="entry name" value="GH97_N"/>
</dbReference>
<dbReference type="GO" id="GO:0030246">
    <property type="term" value="F:carbohydrate binding"/>
    <property type="evidence" value="ECO:0007669"/>
    <property type="project" value="InterPro"/>
</dbReference>
<feature type="domain" description="Glycosyl-hydrolase 97 N-terminal" evidence="8">
    <location>
        <begin position="36"/>
        <end position="288"/>
    </location>
</feature>
<dbReference type="AlphaFoldDB" id="A0A4Y1VD27"/>
<proteinExistence type="predicted"/>
<keyword evidence="4" id="KW-0106">Calcium</keyword>
<sequence length="668" mass="76696">MYNQRQIKMTEKKKLFVLCVALFCFMAVSAQQRMSVSSPDGKLRFSLKVTSESVSYDIDYRKQPLITNSLLGFSFDSGEFGRNLKAGKVQRKKIDETYKLIVGKTSSVRSRCNEMTVPMQERSDSGRLINLVVRAFDDGIAFRYEFPEQKAWDSYVMYDERTQFNLQGNPMALLMYLPGYVNTHEGVYSHVRYDKVARKRLIEMPATFEFDNGVAVAITEAAIRDYAGMYLVKEKGGLVGKLSPKLGQEKIKVETDSFPHRTPWRVISVADRVGGLLETNILTSLNEPCRIEDTSWIKPCRTTFTWWNGNVVPDSTFSPGNNFNTNKYYIDFAARNGLDAHGIYGYAETPWYYDDNFNFGWAGPNADVTKPIPCLNMPRIVEYARSKGVGIHLWVHWRPLYDKLEEAFALYEEWGVRGLMVDFMDRNDQEMIRIQEEILECAARHRLFIQFHGSSKPSGLVRTYPNEFTREGTLNYEVCKWDTLVNADHDIAIPFTRMLAGATDYHLGGFRALPRSEFKIQYVNPHVMSTRCHMLAMYVVLENHLTSLCDTPKAYEGQPGFEVLRTVPGTWDEIRVPLAKMNEHVTVARRSGSDWWVGSLNNGTERNLKLELDFLSEGDYQATIYTDAEDVDRNPNHLDRQVRKVTRKDIIELNLAKDGGALLHIRRL</sequence>
<feature type="domain" description="Glycosyl-hydrolase 97 C-terminal oligomerisation" evidence="9">
    <location>
        <begin position="570"/>
        <end position="665"/>
    </location>
</feature>
<name>A0A4Y1VD27_BACUN</name>
<comment type="cofactor">
    <cofactor evidence="1">
        <name>Ca(2+)</name>
        <dbReference type="ChEBI" id="CHEBI:29108"/>
    </cofactor>
</comment>
<feature type="signal peptide" evidence="6">
    <location>
        <begin position="1"/>
        <end position="30"/>
    </location>
</feature>
<dbReference type="InterPro" id="IPR029483">
    <property type="entry name" value="GH97_C"/>
</dbReference>
<dbReference type="EMBL" id="AP019724">
    <property type="protein sequence ID" value="BBK86458.1"/>
    <property type="molecule type" value="Genomic_DNA"/>
</dbReference>
<protein>
    <submittedName>
        <fullName evidence="10">Alpha-glucosidase</fullName>
    </submittedName>
</protein>
<keyword evidence="3" id="KW-0378">Hydrolase</keyword>
<organism evidence="10 11">
    <name type="scientific">Bacteroides uniformis</name>
    <dbReference type="NCBI Taxonomy" id="820"/>
    <lineage>
        <taxon>Bacteria</taxon>
        <taxon>Pseudomonadati</taxon>
        <taxon>Bacteroidota</taxon>
        <taxon>Bacteroidia</taxon>
        <taxon>Bacteroidales</taxon>
        <taxon>Bacteroidaceae</taxon>
        <taxon>Bacteroides</taxon>
    </lineage>
</organism>
<dbReference type="InterPro" id="IPR052720">
    <property type="entry name" value="Glycosyl_hydrolase_97"/>
</dbReference>
<dbReference type="InterPro" id="IPR013780">
    <property type="entry name" value="Glyco_hydro_b"/>
</dbReference>
<dbReference type="GO" id="GO:0016798">
    <property type="term" value="F:hydrolase activity, acting on glycosyl bonds"/>
    <property type="evidence" value="ECO:0007669"/>
    <property type="project" value="UniProtKB-KW"/>
</dbReference>
<gene>
    <name evidence="10" type="ORF">Bun01g_08280</name>
</gene>